<dbReference type="RefSeq" id="WP_002853246.1">
    <property type="nucleotide sequence ID" value="NZ_ADKM02000134.1"/>
</dbReference>
<accession>E9SHM3</accession>
<keyword evidence="4 8" id="KW-0963">Cytoplasm</keyword>
<dbReference type="eggNOG" id="COG0166">
    <property type="taxonomic scope" value="Bacteria"/>
</dbReference>
<comment type="pathway">
    <text evidence="1 8 9">Carbohydrate degradation; glycolysis; D-glyceraldehyde 3-phosphate and glycerone phosphate from D-glucose: step 2/4.</text>
</comment>
<comment type="similarity">
    <text evidence="2 8 9">Belongs to the GPI family.</text>
</comment>
<dbReference type="GO" id="GO:0048029">
    <property type="term" value="F:monosaccharide binding"/>
    <property type="evidence" value="ECO:0007669"/>
    <property type="project" value="TreeGrafter"/>
</dbReference>
<name>E9SHM3_RUMAL</name>
<evidence type="ECO:0000256" key="6">
    <source>
        <dbReference type="ARBA" id="ARBA00023235"/>
    </source>
</evidence>
<evidence type="ECO:0000256" key="8">
    <source>
        <dbReference type="HAMAP-Rule" id="MF_00473"/>
    </source>
</evidence>
<dbReference type="AlphaFoldDB" id="E9SHM3"/>
<dbReference type="PROSITE" id="PS51463">
    <property type="entry name" value="P_GLUCOSE_ISOMERASE_3"/>
    <property type="match status" value="1"/>
</dbReference>
<feature type="active site" evidence="8">
    <location>
        <position position="419"/>
    </location>
</feature>
<proteinExistence type="inferred from homology"/>
<dbReference type="CDD" id="cd05015">
    <property type="entry name" value="SIS_PGI_1"/>
    <property type="match status" value="1"/>
</dbReference>
<evidence type="ECO:0000256" key="2">
    <source>
        <dbReference type="ARBA" id="ARBA00006604"/>
    </source>
</evidence>
<dbReference type="InterPro" id="IPR035482">
    <property type="entry name" value="SIS_PGI_2"/>
</dbReference>
<dbReference type="InterPro" id="IPR046348">
    <property type="entry name" value="SIS_dom_sf"/>
</dbReference>
<dbReference type="Pfam" id="PF00342">
    <property type="entry name" value="PGI"/>
    <property type="match status" value="1"/>
</dbReference>
<protein>
    <recommendedName>
        <fullName evidence="8">Glucose-6-phosphate isomerase</fullName>
        <shortName evidence="8">GPI</shortName>
        <ecNumber evidence="8">5.3.1.9</ecNumber>
    </recommendedName>
    <alternativeName>
        <fullName evidence="8">Phosphoglucose isomerase</fullName>
        <shortName evidence="8">PGI</shortName>
    </alternativeName>
    <alternativeName>
        <fullName evidence="8">Phosphohexose isomerase</fullName>
        <shortName evidence="8">PHI</shortName>
    </alternativeName>
</protein>
<evidence type="ECO:0000256" key="1">
    <source>
        <dbReference type="ARBA" id="ARBA00004926"/>
    </source>
</evidence>
<keyword evidence="6 8" id="KW-0413">Isomerase</keyword>
<comment type="subcellular location">
    <subcellularLocation>
        <location evidence="8">Cytoplasm</location>
    </subcellularLocation>
</comment>
<dbReference type="FunFam" id="3.40.50.10490:FF:000015">
    <property type="entry name" value="Glucose-6-phosphate isomerase"/>
    <property type="match status" value="1"/>
</dbReference>
<dbReference type="InterPro" id="IPR001672">
    <property type="entry name" value="G6P_Isomerase"/>
</dbReference>
<dbReference type="Proteomes" id="UP000004259">
    <property type="component" value="Unassembled WGS sequence"/>
</dbReference>
<dbReference type="SUPFAM" id="SSF53697">
    <property type="entry name" value="SIS domain"/>
    <property type="match status" value="1"/>
</dbReference>
<dbReference type="InterPro" id="IPR018189">
    <property type="entry name" value="Phosphoglucose_isomerase_CS"/>
</dbReference>
<dbReference type="CDD" id="cd05016">
    <property type="entry name" value="SIS_PGI_2"/>
    <property type="match status" value="1"/>
</dbReference>
<dbReference type="EC" id="5.3.1.9" evidence="8"/>
<organism evidence="10 11">
    <name type="scientific">Ruminococcus albus 8</name>
    <dbReference type="NCBI Taxonomy" id="246199"/>
    <lineage>
        <taxon>Bacteria</taxon>
        <taxon>Bacillati</taxon>
        <taxon>Bacillota</taxon>
        <taxon>Clostridia</taxon>
        <taxon>Eubacteriales</taxon>
        <taxon>Oscillospiraceae</taxon>
        <taxon>Ruminococcus</taxon>
    </lineage>
</organism>
<dbReference type="GO" id="GO:0051156">
    <property type="term" value="P:glucose 6-phosphate metabolic process"/>
    <property type="evidence" value="ECO:0007669"/>
    <property type="project" value="TreeGrafter"/>
</dbReference>
<dbReference type="UniPathway" id="UPA00109">
    <property type="reaction ID" value="UER00181"/>
</dbReference>
<comment type="pathway">
    <text evidence="8">Carbohydrate biosynthesis; gluconeogenesis.</text>
</comment>
<dbReference type="UniPathway" id="UPA00138"/>
<dbReference type="GO" id="GO:0006094">
    <property type="term" value="P:gluconeogenesis"/>
    <property type="evidence" value="ECO:0007669"/>
    <property type="project" value="UniProtKB-UniRule"/>
</dbReference>
<dbReference type="InterPro" id="IPR035476">
    <property type="entry name" value="SIS_PGI_1"/>
</dbReference>
<dbReference type="PRINTS" id="PR00662">
    <property type="entry name" value="G6PISOMERASE"/>
</dbReference>
<dbReference type="PROSITE" id="PS00765">
    <property type="entry name" value="P_GLUCOSE_ISOMERASE_1"/>
    <property type="match status" value="1"/>
</dbReference>
<dbReference type="PANTHER" id="PTHR11469">
    <property type="entry name" value="GLUCOSE-6-PHOSPHATE ISOMERASE"/>
    <property type="match status" value="1"/>
</dbReference>
<reference evidence="10 11" key="1">
    <citation type="submission" date="2011-02" db="EMBL/GenBank/DDBJ databases">
        <authorList>
            <person name="Nelson K.E."/>
            <person name="Sutton G."/>
            <person name="Torralba M."/>
            <person name="Durkin S."/>
            <person name="Harkins D."/>
            <person name="Montgomery R."/>
            <person name="Ziemer C."/>
            <person name="Klaassens E."/>
            <person name="Ocuiv P."/>
            <person name="Morrison M."/>
        </authorList>
    </citation>
    <scope>NUCLEOTIDE SEQUENCE [LARGE SCALE GENOMIC DNA]</scope>
    <source>
        <strain evidence="10 11">8</strain>
    </source>
</reference>
<keyword evidence="3 8" id="KW-0312">Gluconeogenesis</keyword>
<feature type="active site" description="Proton donor" evidence="8">
    <location>
        <position position="284"/>
    </location>
</feature>
<evidence type="ECO:0000256" key="5">
    <source>
        <dbReference type="ARBA" id="ARBA00023152"/>
    </source>
</evidence>
<dbReference type="Gene3D" id="3.40.50.10490">
    <property type="entry name" value="Glucose-6-phosphate isomerase like protein, domain 1"/>
    <property type="match status" value="2"/>
</dbReference>
<dbReference type="HAMAP" id="MF_00473">
    <property type="entry name" value="G6P_isomerase"/>
    <property type="match status" value="1"/>
</dbReference>
<evidence type="ECO:0000256" key="7">
    <source>
        <dbReference type="ARBA" id="ARBA00029321"/>
    </source>
</evidence>
<dbReference type="STRING" id="246199.CUS_6972"/>
<comment type="function">
    <text evidence="8">Catalyzes the reversible isomerization of glucose-6-phosphate to fructose-6-phosphate.</text>
</comment>
<dbReference type="GO" id="GO:0006096">
    <property type="term" value="P:glycolytic process"/>
    <property type="evidence" value="ECO:0007669"/>
    <property type="project" value="UniProtKB-UniRule"/>
</dbReference>
<evidence type="ECO:0000256" key="3">
    <source>
        <dbReference type="ARBA" id="ARBA00022432"/>
    </source>
</evidence>
<evidence type="ECO:0000256" key="4">
    <source>
        <dbReference type="ARBA" id="ARBA00022490"/>
    </source>
</evidence>
<dbReference type="GO" id="GO:0004347">
    <property type="term" value="F:glucose-6-phosphate isomerase activity"/>
    <property type="evidence" value="ECO:0007669"/>
    <property type="project" value="UniProtKB-UniRule"/>
</dbReference>
<dbReference type="PANTHER" id="PTHR11469:SF1">
    <property type="entry name" value="GLUCOSE-6-PHOSPHATE ISOMERASE"/>
    <property type="match status" value="1"/>
</dbReference>
<dbReference type="EMBL" id="ADKM02000134">
    <property type="protein sequence ID" value="EGC01136.1"/>
    <property type="molecule type" value="Genomic_DNA"/>
</dbReference>
<evidence type="ECO:0000313" key="11">
    <source>
        <dbReference type="Proteomes" id="UP000004259"/>
    </source>
</evidence>
<comment type="caution">
    <text evidence="10">The sequence shown here is derived from an EMBL/GenBank/DDBJ whole genome shotgun (WGS) entry which is preliminary data.</text>
</comment>
<evidence type="ECO:0000313" key="10">
    <source>
        <dbReference type="EMBL" id="EGC01136.1"/>
    </source>
</evidence>
<dbReference type="NCBIfam" id="NF010697">
    <property type="entry name" value="PRK14097.1"/>
    <property type="match status" value="1"/>
</dbReference>
<comment type="catalytic activity">
    <reaction evidence="7 8 9">
        <text>alpha-D-glucose 6-phosphate = beta-D-fructose 6-phosphate</text>
        <dbReference type="Rhea" id="RHEA:11816"/>
        <dbReference type="ChEBI" id="CHEBI:57634"/>
        <dbReference type="ChEBI" id="CHEBI:58225"/>
        <dbReference type="EC" id="5.3.1.9"/>
    </reaction>
</comment>
<dbReference type="PROSITE" id="PS00174">
    <property type="entry name" value="P_GLUCOSE_ISOMERASE_2"/>
    <property type="match status" value="1"/>
</dbReference>
<dbReference type="FunFam" id="3.40.50.10490:FF:000016">
    <property type="entry name" value="Glucose-6-phosphate isomerase"/>
    <property type="match status" value="1"/>
</dbReference>
<keyword evidence="11" id="KW-1185">Reference proteome</keyword>
<comment type="caution">
    <text evidence="8">Lacks conserved residue(s) required for the propagation of feature annotation.</text>
</comment>
<dbReference type="GO" id="GO:0005829">
    <property type="term" value="C:cytosol"/>
    <property type="evidence" value="ECO:0007669"/>
    <property type="project" value="TreeGrafter"/>
</dbReference>
<keyword evidence="5 8" id="KW-0324">Glycolysis</keyword>
<dbReference type="GO" id="GO:0097367">
    <property type="term" value="F:carbohydrate derivative binding"/>
    <property type="evidence" value="ECO:0007669"/>
    <property type="project" value="InterPro"/>
</dbReference>
<evidence type="ECO:0000256" key="9">
    <source>
        <dbReference type="RuleBase" id="RU000612"/>
    </source>
</evidence>
<gene>
    <name evidence="8 10" type="primary">pgi</name>
    <name evidence="10" type="ORF">CUS_6972</name>
</gene>
<dbReference type="OrthoDB" id="140919at2"/>
<sequence>MSLTLRTKYLEGFVADHEFDAIAPAVTAAHNTLAAKNGPGNDFLGWVELPTDYDKEEFARIKAAAEKIKAKADVLIVIGIGGSYLGARAAIELLKSPFYNNLKKDTPDIYFVGNNISATYLNEVLSICEGRDICVNVISKSGTTTEPALAFRVFKKLLEDKYGKDEAKERIFATTDKAKGTLKELSDEMGYETFVVPDDVGGRFSVLTAVGLLPIAVAGCDIDALMQGARNAQKKYANDDGNDCYKYAAARNILYRKGKKVEMLVSYDPAFTLMGEWYKQLFGESEGKDGKGIFPSAATFSTDLHSLGQFIQDGSDIMFETVVNIKTPKQDFFIEEDAENRDGLNFLSNQNMSVVNSKAFEGTILAHTEGGVPNLVIDMDKIDEENLGELIYFFEKACAISGYMLGVNPFNQPGVESYKKNMFALLGKPGYEDQKAALEARLG</sequence>